<dbReference type="Pfam" id="PF04002">
    <property type="entry name" value="RadC"/>
    <property type="match status" value="1"/>
</dbReference>
<dbReference type="PANTHER" id="PTHR30471:SF3">
    <property type="entry name" value="UPF0758 PROTEIN YEES-RELATED"/>
    <property type="match status" value="1"/>
</dbReference>
<dbReference type="Proteomes" id="UP000621540">
    <property type="component" value="Unassembled WGS sequence"/>
</dbReference>
<name>A0ABR7I907_9FIRM</name>
<sequence>MYPDTMMKNLPETEKPYEKCSRYGAEVLSDAELIAVLLRTGTKGISSVTLAREILNYEQGGILNLYRMNREELMHIPGIGNVKAVQLKCMAELSKRLAVADRSHQLKLTDAASVAGYYMEQLRHEQKEKLMVCMFDSKCALLGDEVISVGTVNASLTSPREVFLAALKRGAVQIILLHNHPSGSPLPSRQDEEVTERIRLCGALLGIRLSDHIIIGDNRYYSFREEGLIKQV</sequence>
<proteinExistence type="inferred from homology"/>
<keyword evidence="10" id="KW-1185">Reference proteome</keyword>
<dbReference type="SUPFAM" id="SSF102712">
    <property type="entry name" value="JAB1/MPN domain"/>
    <property type="match status" value="1"/>
</dbReference>
<dbReference type="NCBIfam" id="TIGR00608">
    <property type="entry name" value="radc"/>
    <property type="match status" value="1"/>
</dbReference>
<dbReference type="PANTHER" id="PTHR30471">
    <property type="entry name" value="DNA REPAIR PROTEIN RADC"/>
    <property type="match status" value="1"/>
</dbReference>
<evidence type="ECO:0000256" key="7">
    <source>
        <dbReference type="RuleBase" id="RU003797"/>
    </source>
</evidence>
<keyword evidence="2" id="KW-0645">Protease</keyword>
<comment type="similarity">
    <text evidence="1 7">Belongs to the UPF0758 family.</text>
</comment>
<accession>A0ABR7I907</accession>
<evidence type="ECO:0000256" key="1">
    <source>
        <dbReference type="ARBA" id="ARBA00010243"/>
    </source>
</evidence>
<organism evidence="9 10">
    <name type="scientific">Roseburia yibonii</name>
    <dbReference type="NCBI Taxonomy" id="2763063"/>
    <lineage>
        <taxon>Bacteria</taxon>
        <taxon>Bacillati</taxon>
        <taxon>Bacillota</taxon>
        <taxon>Clostridia</taxon>
        <taxon>Lachnospirales</taxon>
        <taxon>Lachnospiraceae</taxon>
        <taxon>Roseburia</taxon>
    </lineage>
</organism>
<comment type="caution">
    <text evidence="9">The sequence shown here is derived from an EMBL/GenBank/DDBJ whole genome shotgun (WGS) entry which is preliminary data.</text>
</comment>
<keyword evidence="6" id="KW-0482">Metalloprotease</keyword>
<evidence type="ECO:0000256" key="3">
    <source>
        <dbReference type="ARBA" id="ARBA00022723"/>
    </source>
</evidence>
<keyword evidence="4" id="KW-0378">Hydrolase</keyword>
<dbReference type="PROSITE" id="PS50249">
    <property type="entry name" value="MPN"/>
    <property type="match status" value="1"/>
</dbReference>
<evidence type="ECO:0000256" key="4">
    <source>
        <dbReference type="ARBA" id="ARBA00022801"/>
    </source>
</evidence>
<dbReference type="PROSITE" id="PS01302">
    <property type="entry name" value="UPF0758"/>
    <property type="match status" value="1"/>
</dbReference>
<evidence type="ECO:0000313" key="9">
    <source>
        <dbReference type="EMBL" id="MBC5753244.1"/>
    </source>
</evidence>
<evidence type="ECO:0000256" key="2">
    <source>
        <dbReference type="ARBA" id="ARBA00022670"/>
    </source>
</evidence>
<evidence type="ECO:0000313" key="10">
    <source>
        <dbReference type="Proteomes" id="UP000621540"/>
    </source>
</evidence>
<dbReference type="SUPFAM" id="SSF47781">
    <property type="entry name" value="RuvA domain 2-like"/>
    <property type="match status" value="1"/>
</dbReference>
<evidence type="ECO:0000256" key="6">
    <source>
        <dbReference type="ARBA" id="ARBA00023049"/>
    </source>
</evidence>
<dbReference type="InterPro" id="IPR020891">
    <property type="entry name" value="UPF0758_CS"/>
</dbReference>
<dbReference type="Pfam" id="PF20582">
    <property type="entry name" value="UPF0758_N"/>
    <property type="match status" value="1"/>
</dbReference>
<feature type="domain" description="MPN" evidence="8">
    <location>
        <begin position="107"/>
        <end position="229"/>
    </location>
</feature>
<dbReference type="InterPro" id="IPR046778">
    <property type="entry name" value="UPF0758_N"/>
</dbReference>
<gene>
    <name evidence="9" type="primary">radC</name>
    <name evidence="9" type="ORF">H8Z76_04225</name>
</gene>
<keyword evidence="3" id="KW-0479">Metal-binding</keyword>
<dbReference type="NCBIfam" id="NF000642">
    <property type="entry name" value="PRK00024.1"/>
    <property type="match status" value="1"/>
</dbReference>
<dbReference type="InterPro" id="IPR001405">
    <property type="entry name" value="UPF0758"/>
</dbReference>
<dbReference type="InterPro" id="IPR010994">
    <property type="entry name" value="RuvA_2-like"/>
</dbReference>
<dbReference type="CDD" id="cd08071">
    <property type="entry name" value="MPN_DUF2466"/>
    <property type="match status" value="1"/>
</dbReference>
<protein>
    <submittedName>
        <fullName evidence="9">DNA repair protein RadC</fullName>
    </submittedName>
</protein>
<dbReference type="EMBL" id="JACOQH010000002">
    <property type="protein sequence ID" value="MBC5753244.1"/>
    <property type="molecule type" value="Genomic_DNA"/>
</dbReference>
<keyword evidence="5" id="KW-0862">Zinc</keyword>
<dbReference type="RefSeq" id="WP_022514968.1">
    <property type="nucleotide sequence ID" value="NZ_JACOQH010000002.1"/>
</dbReference>
<reference evidence="9 10" key="1">
    <citation type="submission" date="2020-08" db="EMBL/GenBank/DDBJ databases">
        <title>Genome public.</title>
        <authorList>
            <person name="Liu C."/>
            <person name="Sun Q."/>
        </authorList>
    </citation>
    <scope>NUCLEOTIDE SEQUENCE [LARGE SCALE GENOMIC DNA]</scope>
    <source>
        <strain evidence="9 10">BX0805</strain>
    </source>
</reference>
<evidence type="ECO:0000256" key="5">
    <source>
        <dbReference type="ARBA" id="ARBA00022833"/>
    </source>
</evidence>
<dbReference type="Gene3D" id="3.40.140.10">
    <property type="entry name" value="Cytidine Deaminase, domain 2"/>
    <property type="match status" value="1"/>
</dbReference>
<evidence type="ECO:0000259" key="8">
    <source>
        <dbReference type="PROSITE" id="PS50249"/>
    </source>
</evidence>
<dbReference type="InterPro" id="IPR025657">
    <property type="entry name" value="RadC_JAB"/>
</dbReference>
<dbReference type="InterPro" id="IPR037518">
    <property type="entry name" value="MPN"/>
</dbReference>